<dbReference type="Gene3D" id="3.40.50.150">
    <property type="entry name" value="Vaccinia Virus protein VP39"/>
    <property type="match status" value="1"/>
</dbReference>
<evidence type="ECO:0000313" key="11">
    <source>
        <dbReference type="EMBL" id="SFV39145.1"/>
    </source>
</evidence>
<reference evidence="12" key="1">
    <citation type="submission" date="2016-10" db="EMBL/GenBank/DDBJ databases">
        <authorList>
            <person name="Varghese N."/>
            <person name="Submissions S."/>
        </authorList>
    </citation>
    <scope>NUCLEOTIDE SEQUENCE [LARGE SCALE GENOMIC DNA]</scope>
    <source>
        <strain evidence="12">DSM 1565</strain>
    </source>
</reference>
<evidence type="ECO:0000256" key="4">
    <source>
        <dbReference type="ARBA" id="ARBA00022676"/>
    </source>
</evidence>
<accession>A0A1I7NWV5</accession>
<keyword evidence="6" id="KW-0677">Repeat</keyword>
<dbReference type="Proteomes" id="UP000199423">
    <property type="component" value="Unassembled WGS sequence"/>
</dbReference>
<evidence type="ECO:0000256" key="3">
    <source>
        <dbReference type="ARBA" id="ARBA00011970"/>
    </source>
</evidence>
<dbReference type="EC" id="2.4.1.255" evidence="3"/>
<keyword evidence="4" id="KW-0328">Glycosyltransferase</keyword>
<evidence type="ECO:0000256" key="9">
    <source>
        <dbReference type="SAM" id="MobiDB-lite"/>
    </source>
</evidence>
<feature type="repeat" description="TPR" evidence="8">
    <location>
        <begin position="331"/>
        <end position="364"/>
    </location>
</feature>
<feature type="repeat" description="TPR" evidence="8">
    <location>
        <begin position="59"/>
        <end position="92"/>
    </location>
</feature>
<dbReference type="PANTHER" id="PTHR44366">
    <property type="entry name" value="UDP-N-ACETYLGLUCOSAMINE--PEPTIDE N-ACETYLGLUCOSAMINYLTRANSFERASE 110 KDA SUBUNIT"/>
    <property type="match status" value="1"/>
</dbReference>
<feature type="repeat" description="TPR" evidence="8">
    <location>
        <begin position="263"/>
        <end position="296"/>
    </location>
</feature>
<evidence type="ECO:0000256" key="7">
    <source>
        <dbReference type="ARBA" id="ARBA00022803"/>
    </source>
</evidence>
<feature type="domain" description="O-GlcNAc transferase C-terminal" evidence="10">
    <location>
        <begin position="610"/>
        <end position="795"/>
    </location>
</feature>
<dbReference type="AlphaFoldDB" id="A0A1I7NWV5"/>
<name>A0A1I7NWV5_9HYPH</name>
<dbReference type="OrthoDB" id="146908at2"/>
<gene>
    <name evidence="11" type="ORF">SAMN04488557_4171</name>
</gene>
<keyword evidence="12" id="KW-1185">Reference proteome</keyword>
<dbReference type="Pfam" id="PF13432">
    <property type="entry name" value="TPR_16"/>
    <property type="match status" value="1"/>
</dbReference>
<dbReference type="InterPro" id="IPR029489">
    <property type="entry name" value="OGT/SEC/SPY_C"/>
</dbReference>
<feature type="repeat" description="TPR" evidence="8">
    <location>
        <begin position="127"/>
        <end position="160"/>
    </location>
</feature>
<dbReference type="Pfam" id="PF13844">
    <property type="entry name" value="Glyco_transf_41"/>
    <property type="match status" value="2"/>
</dbReference>
<dbReference type="RefSeq" id="WP_092869668.1">
    <property type="nucleotide sequence ID" value="NZ_FPCH01000005.1"/>
</dbReference>
<proteinExistence type="inferred from homology"/>
<dbReference type="Pfam" id="PF13489">
    <property type="entry name" value="Methyltransf_23"/>
    <property type="match status" value="1"/>
</dbReference>
<evidence type="ECO:0000259" key="10">
    <source>
        <dbReference type="Pfam" id="PF13844"/>
    </source>
</evidence>
<dbReference type="STRING" id="51670.SAMN04488557_4171"/>
<dbReference type="PANTHER" id="PTHR44366:SF1">
    <property type="entry name" value="UDP-N-ACETYLGLUCOSAMINE--PEPTIDE N-ACETYLGLUCOSAMINYLTRANSFERASE 110 KDA SUBUNIT"/>
    <property type="match status" value="1"/>
</dbReference>
<comment type="similarity">
    <text evidence="2">Belongs to the glycosyltransferase 41 family. O-GlcNAc transferase subfamily.</text>
</comment>
<dbReference type="SMART" id="SM00028">
    <property type="entry name" value="TPR"/>
    <property type="match status" value="9"/>
</dbReference>
<dbReference type="SUPFAM" id="SSF53335">
    <property type="entry name" value="S-adenosyl-L-methionine-dependent methyltransferases"/>
    <property type="match status" value="1"/>
</dbReference>
<feature type="repeat" description="TPR" evidence="8">
    <location>
        <begin position="297"/>
        <end position="330"/>
    </location>
</feature>
<evidence type="ECO:0000256" key="8">
    <source>
        <dbReference type="PROSITE-ProRule" id="PRU00339"/>
    </source>
</evidence>
<keyword evidence="5 11" id="KW-0808">Transferase</keyword>
<dbReference type="Gene3D" id="3.40.50.11380">
    <property type="match status" value="1"/>
</dbReference>
<dbReference type="Pfam" id="PF14559">
    <property type="entry name" value="TPR_19"/>
    <property type="match status" value="3"/>
</dbReference>
<feature type="region of interest" description="Disordered" evidence="9">
    <location>
        <begin position="1"/>
        <end position="21"/>
    </location>
</feature>
<comment type="pathway">
    <text evidence="1">Protein modification; protein glycosylation.</text>
</comment>
<dbReference type="InterPro" id="IPR011990">
    <property type="entry name" value="TPR-like_helical_dom_sf"/>
</dbReference>
<sequence>MNRRDRRLAHATSRSAPQRLDDPEVARDYHQAVQHLKNDRLAEAEVAHRRVLARLPTHAPSLHHLGLIAYKRQETHDAVEYIRQSVAQQPDYHEAWLNLAIILGEMRRSHEAIAACRECLALQPQNAEVHTVLGNLLTVVENDSEAMATYIKALDLKPDQPAVLVRLGNLMLKSGQVEAAVAHCQTALKLDPEFEEARVLGHRISAMTRPVTSIAAEIEAESKSNDELAKRLDELASFLRQGRRYDEAIELCRRATDIKPGKADYHFNLALALEGRGLAEEALESYQAGLAIEPDRAEAYTSVGGLLQSLKMEVGAIQALEHAIKLDPTSPHAHYNLAIVCKMRQQYDQAKAAFQKCRELAPDAFVNRFEFLNLLHFQCDWDGVDEEARYCLENFRVKPMHLAPFQLISLGSTRADQLRAAQNYIKPMAVPEQIRFKTYQNSLGVGRRIRLGFLSCDFFEHATAILFSEVLEKLDKNRFEIFGYCFSPEDGSAMRGRLLKAFEHVRKIGEMTNREAAATINADAIDILVDLKGYTRDGRPEILSYRPAPIQVNYLGYPATMGADFIDYIVADAIVTPMEHQADYSEKIVQLPHTYQPNDRQRKISDEPITRADCGLPENAFVFCSFNNSYKLTPTMFDVWMHLLKEVPGSVLWLLVPNETCASNLRREAASRGVDASRLVFADRMPVEKHLARQHLADLFLDALPCNAHTTASDALWAGLPVLTCLGETFAGRVAGSLLSAMGVPELITTDLDAYTCLALELARDKGKLDRIRQKLVSTRDTAPIFDSTRYTRNLEASFEKMVEIMRSGQAPQAFAVVEPTAVPPPVKTIEPQPQGPRAIYEACPLCESREISRANEARITNHSAYNSMLPQMLKWCRCGSCAHVFTEGYLTPEGHDIVYPAAKTEQKVGRDAENQRKVSAKIVARVARHVPSGDWLDVGFGNASLLFTAAEWGFSPAGIDASEESVAKLKKFGYEAHRDLEALAAEDRFSVVSMVDVLDRSPFPATTLGIVNRMMKRGGALFISSLNMDSIVWRALDATGTNPYWAEIERYHHFTRARLVQLLQSQGFKFAEYDIGDRHRSSMDLIALKI</sequence>
<dbReference type="GO" id="GO:0097363">
    <property type="term" value="F:protein O-acetylglucosaminyltransferase activity"/>
    <property type="evidence" value="ECO:0007669"/>
    <property type="project" value="UniProtKB-EC"/>
</dbReference>
<evidence type="ECO:0000313" key="12">
    <source>
        <dbReference type="Proteomes" id="UP000199423"/>
    </source>
</evidence>
<dbReference type="Gene3D" id="3.40.50.2000">
    <property type="entry name" value="Glycogen Phosphorylase B"/>
    <property type="match status" value="1"/>
</dbReference>
<organism evidence="11 12">
    <name type="scientific">Hyphomicrobium facile</name>
    <dbReference type="NCBI Taxonomy" id="51670"/>
    <lineage>
        <taxon>Bacteria</taxon>
        <taxon>Pseudomonadati</taxon>
        <taxon>Pseudomonadota</taxon>
        <taxon>Alphaproteobacteria</taxon>
        <taxon>Hyphomicrobiales</taxon>
        <taxon>Hyphomicrobiaceae</taxon>
        <taxon>Hyphomicrobium</taxon>
    </lineage>
</organism>
<protein>
    <recommendedName>
        <fullName evidence="3">protein O-GlcNAc transferase</fullName>
        <ecNumber evidence="3">2.4.1.255</ecNumber>
    </recommendedName>
</protein>
<dbReference type="GO" id="GO:0006493">
    <property type="term" value="P:protein O-linked glycosylation"/>
    <property type="evidence" value="ECO:0007669"/>
    <property type="project" value="InterPro"/>
</dbReference>
<feature type="repeat" description="TPR" evidence="8">
    <location>
        <begin position="161"/>
        <end position="194"/>
    </location>
</feature>
<dbReference type="SUPFAM" id="SSF48452">
    <property type="entry name" value="TPR-like"/>
    <property type="match status" value="3"/>
</dbReference>
<dbReference type="Gene3D" id="1.25.40.10">
    <property type="entry name" value="Tetratricopeptide repeat domain"/>
    <property type="match status" value="4"/>
</dbReference>
<feature type="domain" description="O-GlcNAc transferase C-terminal" evidence="10">
    <location>
        <begin position="430"/>
        <end position="601"/>
    </location>
</feature>
<dbReference type="EMBL" id="FPCH01000005">
    <property type="protein sequence ID" value="SFV39145.1"/>
    <property type="molecule type" value="Genomic_DNA"/>
</dbReference>
<evidence type="ECO:0000256" key="5">
    <source>
        <dbReference type="ARBA" id="ARBA00022679"/>
    </source>
</evidence>
<evidence type="ECO:0000256" key="2">
    <source>
        <dbReference type="ARBA" id="ARBA00005386"/>
    </source>
</evidence>
<evidence type="ECO:0000256" key="6">
    <source>
        <dbReference type="ARBA" id="ARBA00022737"/>
    </source>
</evidence>
<dbReference type="InterPro" id="IPR037919">
    <property type="entry name" value="OGT"/>
</dbReference>
<keyword evidence="7 8" id="KW-0802">TPR repeat</keyword>
<dbReference type="PROSITE" id="PS50005">
    <property type="entry name" value="TPR"/>
    <property type="match status" value="6"/>
</dbReference>
<dbReference type="InterPro" id="IPR019734">
    <property type="entry name" value="TPR_rpt"/>
</dbReference>
<dbReference type="InterPro" id="IPR029063">
    <property type="entry name" value="SAM-dependent_MTases_sf"/>
</dbReference>
<evidence type="ECO:0000256" key="1">
    <source>
        <dbReference type="ARBA" id="ARBA00004922"/>
    </source>
</evidence>